<accession>A0A0S4KLG3</accession>
<feature type="coiled-coil region" evidence="1">
    <location>
        <begin position="190"/>
        <end position="217"/>
    </location>
</feature>
<dbReference type="Proteomes" id="UP000066284">
    <property type="component" value="Chromosome 1"/>
</dbReference>
<evidence type="ECO:0000256" key="1">
    <source>
        <dbReference type="SAM" id="Coils"/>
    </source>
</evidence>
<name>A0A0S4KLG3_9BACT</name>
<dbReference type="AlphaFoldDB" id="A0A0S4KLG3"/>
<reference evidence="4" key="1">
    <citation type="submission" date="2015-09" db="EMBL/GenBank/DDBJ databases">
        <authorList>
            <person name="Daims H."/>
        </authorList>
    </citation>
    <scope>NUCLEOTIDE SEQUENCE [LARGE SCALE GENOMIC DNA]</scope>
</reference>
<feature type="compositionally biased region" description="Basic and acidic residues" evidence="2">
    <location>
        <begin position="302"/>
        <end position="314"/>
    </location>
</feature>
<protein>
    <submittedName>
        <fullName evidence="3">Uncharacterized protein</fullName>
    </submittedName>
</protein>
<dbReference type="EMBL" id="LN885086">
    <property type="protein sequence ID" value="CUQ65281.1"/>
    <property type="molecule type" value="Genomic_DNA"/>
</dbReference>
<organism evidence="3 4">
    <name type="scientific">Candidatus Nitrospira inopinata</name>
    <dbReference type="NCBI Taxonomy" id="1715989"/>
    <lineage>
        <taxon>Bacteria</taxon>
        <taxon>Pseudomonadati</taxon>
        <taxon>Nitrospirota</taxon>
        <taxon>Nitrospiria</taxon>
        <taxon>Nitrospirales</taxon>
        <taxon>Nitrospiraceae</taxon>
        <taxon>Nitrospira</taxon>
    </lineage>
</organism>
<dbReference type="KEGG" id="nio:NITINOP_0305"/>
<proteinExistence type="predicted"/>
<evidence type="ECO:0000313" key="3">
    <source>
        <dbReference type="EMBL" id="CUQ65281.1"/>
    </source>
</evidence>
<dbReference type="RefSeq" id="WP_062482300.1">
    <property type="nucleotide sequence ID" value="NZ_LN885086.1"/>
</dbReference>
<sequence length="359" mass="39431">MLLPHRLSKHPFVIFSLLALSLAAFLGSGRPEAKNFNPDNPINPPAPIYWCPDKTRDQQISANPKGGCQPLYNKGEDESLREEAKRLGYDLPDRAPIKIVDLQSATTRFSDRYRHFLACCVTDDEAPREIFLLIDEANHILHAVQHNGIFNAAGFGVGSGSDGLGGGAGVAPKLGTFARQFTLSEIVGTVARAREDLLSLRQRLDRLGDLRQNLEDQDYETAGRTRLLLQEEEEAIRRDFRAKRPPSSAPTGMDIQDTTLPTRIGGDIEETMLNSHFGADIGAAVSPYSNVNESLRPRRGDAVHDSLLPHRPGTEMEDTTLSNSTGFEIDKTQNRGGTSTIPLRGVGPSIGDSDLNRRR</sequence>
<feature type="region of interest" description="Disordered" evidence="2">
    <location>
        <begin position="239"/>
        <end position="260"/>
    </location>
</feature>
<dbReference type="OrthoDB" id="9785426at2"/>
<keyword evidence="4" id="KW-1185">Reference proteome</keyword>
<evidence type="ECO:0000256" key="2">
    <source>
        <dbReference type="SAM" id="MobiDB-lite"/>
    </source>
</evidence>
<keyword evidence="1" id="KW-0175">Coiled coil</keyword>
<feature type="region of interest" description="Disordered" evidence="2">
    <location>
        <begin position="302"/>
        <end position="359"/>
    </location>
</feature>
<gene>
    <name evidence="3" type="ORF">NITINOP_0305</name>
</gene>
<evidence type="ECO:0000313" key="4">
    <source>
        <dbReference type="Proteomes" id="UP000066284"/>
    </source>
</evidence>